<feature type="transmembrane region" description="Helical" evidence="1">
    <location>
        <begin position="16"/>
        <end position="36"/>
    </location>
</feature>
<dbReference type="AlphaFoldDB" id="A0A023WVS9"/>
<feature type="transmembrane region" description="Helical" evidence="1">
    <location>
        <begin position="74"/>
        <end position="95"/>
    </location>
</feature>
<evidence type="ECO:0000313" key="3">
    <source>
        <dbReference type="Proteomes" id="UP000025238"/>
    </source>
</evidence>
<dbReference type="KEGG" id="pstu:UIB01_15660"/>
<evidence type="ECO:0000256" key="1">
    <source>
        <dbReference type="SAM" id="Phobius"/>
    </source>
</evidence>
<reference evidence="2 3" key="1">
    <citation type="submission" date="2014-03" db="EMBL/GenBank/DDBJ databases">
        <title>Complete genome sequence of Pseudomonas stutzeri 19SMN4.</title>
        <authorList>
            <person name="Brunet-Galmes I."/>
            <person name="Nogales B."/>
            <person name="Busquets A."/>
            <person name="Pena A."/>
            <person name="Gomila M."/>
            <person name="Garcia-Valdes E."/>
            <person name="Lalucat J."/>
            <person name="Bennasar A."/>
            <person name="Bosch R."/>
        </authorList>
    </citation>
    <scope>NUCLEOTIDE SEQUENCE [LARGE SCALE GENOMIC DNA]</scope>
    <source>
        <strain evidence="2 3">19SMN4</strain>
    </source>
</reference>
<dbReference type="InterPro" id="IPR032128">
    <property type="entry name" value="Pyocin_R2_holin"/>
</dbReference>
<dbReference type="Pfam" id="PF16085">
    <property type="entry name" value="Phage_holin_3_5"/>
    <property type="match status" value="1"/>
</dbReference>
<dbReference type="RefSeq" id="WP_038662298.1">
    <property type="nucleotide sequence ID" value="NZ_JAODZH010000003.1"/>
</dbReference>
<dbReference type="EMBL" id="CP007509">
    <property type="protein sequence ID" value="AHY43835.1"/>
    <property type="molecule type" value="Genomic_DNA"/>
</dbReference>
<evidence type="ECO:0000313" key="2">
    <source>
        <dbReference type="EMBL" id="AHY43835.1"/>
    </source>
</evidence>
<dbReference type="PATRIC" id="fig|316.97.peg.3131"/>
<proteinExistence type="predicted"/>
<dbReference type="Proteomes" id="UP000025238">
    <property type="component" value="Chromosome"/>
</dbReference>
<feature type="transmembrane region" description="Helical" evidence="1">
    <location>
        <begin position="48"/>
        <end position="68"/>
    </location>
</feature>
<organism evidence="2 3">
    <name type="scientific">Stutzerimonas stutzeri</name>
    <name type="common">Pseudomonas stutzeri</name>
    <dbReference type="NCBI Taxonomy" id="316"/>
    <lineage>
        <taxon>Bacteria</taxon>
        <taxon>Pseudomonadati</taxon>
        <taxon>Pseudomonadota</taxon>
        <taxon>Gammaproteobacteria</taxon>
        <taxon>Pseudomonadales</taxon>
        <taxon>Pseudomonadaceae</taxon>
        <taxon>Stutzerimonas</taxon>
    </lineage>
</organism>
<gene>
    <name evidence="2" type="ORF">UIB01_15660</name>
</gene>
<keyword evidence="1" id="KW-0472">Membrane</keyword>
<sequence length="112" mass="11939">MSTEQQMQQSLADLPAWMLILVALAGLTGEMWRAEAAGVAVGVLVKRVLLRFGSSALFGVSMLMFVYWLKQDYLLAGAMGIAVGLIGADIAGGIYARYLAKKAGVCNVERQG</sequence>
<protein>
    <submittedName>
        <fullName evidence="2">Pyocin R2, holin</fullName>
    </submittedName>
</protein>
<accession>A0A023WVS9</accession>
<keyword evidence="1" id="KW-0812">Transmembrane</keyword>
<keyword evidence="1" id="KW-1133">Transmembrane helix</keyword>
<name>A0A023WVS9_STUST</name>